<dbReference type="Proteomes" id="UP000675781">
    <property type="component" value="Unassembled WGS sequence"/>
</dbReference>
<dbReference type="RefSeq" id="WP_212531851.1">
    <property type="nucleotide sequence ID" value="NZ_JAGSOG010000200.1"/>
</dbReference>
<keyword evidence="2" id="KW-1185">Reference proteome</keyword>
<proteinExistence type="predicted"/>
<dbReference type="EMBL" id="JAGSOG010000200">
    <property type="protein sequence ID" value="MBR7837383.1"/>
    <property type="molecule type" value="Genomic_DNA"/>
</dbReference>
<gene>
    <name evidence="1" type="ORF">KDL01_29155</name>
</gene>
<evidence type="ECO:0000313" key="1">
    <source>
        <dbReference type="EMBL" id="MBR7837383.1"/>
    </source>
</evidence>
<sequence>MSAADDAFDTGRLLAWAARPKEVPGQHEDLFRVVSRYRREPDFAEHADAAHGLLTEPGRLPR</sequence>
<organism evidence="1 2">
    <name type="scientific">Actinospica durhamensis</name>
    <dbReference type="NCBI Taxonomy" id="1508375"/>
    <lineage>
        <taxon>Bacteria</taxon>
        <taxon>Bacillati</taxon>
        <taxon>Actinomycetota</taxon>
        <taxon>Actinomycetes</taxon>
        <taxon>Catenulisporales</taxon>
        <taxon>Actinospicaceae</taxon>
        <taxon>Actinospica</taxon>
    </lineage>
</organism>
<comment type="caution">
    <text evidence="1">The sequence shown here is derived from an EMBL/GenBank/DDBJ whole genome shotgun (WGS) entry which is preliminary data.</text>
</comment>
<name>A0A941EUB8_9ACTN</name>
<dbReference type="AlphaFoldDB" id="A0A941EUB8"/>
<reference evidence="1" key="1">
    <citation type="submission" date="2021-04" db="EMBL/GenBank/DDBJ databases">
        <title>Genome based classification of Actinospica acidithermotolerans sp. nov., an actinobacterium isolated from an Indonesian hot spring.</title>
        <authorList>
            <person name="Kusuma A.B."/>
            <person name="Putra K.E."/>
            <person name="Nafisah S."/>
            <person name="Loh J."/>
            <person name="Nouioui I."/>
            <person name="Goodfellow M."/>
        </authorList>
    </citation>
    <scope>NUCLEOTIDE SEQUENCE</scope>
    <source>
        <strain evidence="1">CSCA 57</strain>
    </source>
</reference>
<protein>
    <submittedName>
        <fullName evidence="1">Uncharacterized protein</fullName>
    </submittedName>
</protein>
<accession>A0A941EUB8</accession>
<evidence type="ECO:0000313" key="2">
    <source>
        <dbReference type="Proteomes" id="UP000675781"/>
    </source>
</evidence>